<dbReference type="EMBL" id="AMEP01000100">
    <property type="protein sequence ID" value="EKX99569.1"/>
    <property type="molecule type" value="Genomic_DNA"/>
</dbReference>
<dbReference type="AlphaFoldDB" id="L1N8H2"/>
<organism evidence="1 2">
    <name type="scientific">Hoylesella saccharolytica F0055</name>
    <dbReference type="NCBI Taxonomy" id="1127699"/>
    <lineage>
        <taxon>Bacteria</taxon>
        <taxon>Pseudomonadati</taxon>
        <taxon>Bacteroidota</taxon>
        <taxon>Bacteroidia</taxon>
        <taxon>Bacteroidales</taxon>
        <taxon>Prevotellaceae</taxon>
        <taxon>Hoylesella</taxon>
    </lineage>
</organism>
<proteinExistence type="predicted"/>
<dbReference type="PATRIC" id="fig|1127699.3.peg.1530"/>
<evidence type="ECO:0000313" key="2">
    <source>
        <dbReference type="Proteomes" id="UP000010433"/>
    </source>
</evidence>
<sequence>MTYFTNEDLKPSEQTLHVIREIAHCYRTIYVNGEWKAYCLN</sequence>
<dbReference type="HOGENOM" id="CLU_212745_0_0_10"/>
<gene>
    <name evidence="1" type="ORF">HMPREF9151_01658</name>
</gene>
<name>L1N8H2_9BACT</name>
<dbReference type="Proteomes" id="UP000010433">
    <property type="component" value="Unassembled WGS sequence"/>
</dbReference>
<keyword evidence="2" id="KW-1185">Reference proteome</keyword>
<evidence type="ECO:0000313" key="1">
    <source>
        <dbReference type="EMBL" id="EKX99569.1"/>
    </source>
</evidence>
<reference evidence="1 2" key="1">
    <citation type="submission" date="2012-05" db="EMBL/GenBank/DDBJ databases">
        <authorList>
            <person name="Weinstock G."/>
            <person name="Sodergren E."/>
            <person name="Lobos E.A."/>
            <person name="Fulton L."/>
            <person name="Fulton R."/>
            <person name="Courtney L."/>
            <person name="Fronick C."/>
            <person name="O'Laughlin M."/>
            <person name="Godfrey J."/>
            <person name="Wilson R.M."/>
            <person name="Miner T."/>
            <person name="Farmer C."/>
            <person name="Delehaunty K."/>
            <person name="Cordes M."/>
            <person name="Minx P."/>
            <person name="Tomlinson C."/>
            <person name="Chen J."/>
            <person name="Wollam A."/>
            <person name="Pepin K.H."/>
            <person name="Bhonagiri V."/>
            <person name="Zhang X."/>
            <person name="Suruliraj S."/>
            <person name="Warren W."/>
            <person name="Mitreva M."/>
            <person name="Mardis E.R."/>
            <person name="Wilson R.K."/>
        </authorList>
    </citation>
    <scope>NUCLEOTIDE SEQUENCE [LARGE SCALE GENOMIC DNA]</scope>
    <source>
        <strain evidence="1 2">F0055</strain>
    </source>
</reference>
<comment type="caution">
    <text evidence="1">The sequence shown here is derived from an EMBL/GenBank/DDBJ whole genome shotgun (WGS) entry which is preliminary data.</text>
</comment>
<accession>L1N8H2</accession>
<protein>
    <submittedName>
        <fullName evidence="1">Uncharacterized protein</fullName>
    </submittedName>
</protein>